<proteinExistence type="predicted"/>
<reference evidence="1" key="1">
    <citation type="submission" date="2022-10" db="EMBL/GenBank/DDBJ databases">
        <title>Tapping the CABI collections for fungal endophytes: first genome assemblies for Collariella, Neodidymelliopsis, Ascochyta clinopodiicola, Didymella pomorum, Didymosphaeria variabile, Neocosmospora piperis and Neocucurbitaria cava.</title>
        <authorList>
            <person name="Hill R."/>
        </authorList>
    </citation>
    <scope>NUCLEOTIDE SEQUENCE</scope>
    <source>
        <strain evidence="1">IMI 360193</strain>
    </source>
</reference>
<name>A0A9W9C311_9PLEO</name>
<comment type="caution">
    <text evidence="1">The sequence shown here is derived from an EMBL/GenBank/DDBJ whole genome shotgun (WGS) entry which is preliminary data.</text>
</comment>
<evidence type="ECO:0008006" key="3">
    <source>
        <dbReference type="Google" id="ProtNLM"/>
    </source>
</evidence>
<sequence length="204" mass="23968">MHQRTSSPQTSRRWTPADNARLHHLRFVELLSWSAVAAALGRTTQAVQGHYYQLKTSQGASFEEWDAGMDEYIIECRGEGWNSREIAHEMGIPAEAVQGRWYELQQQKKVPEAVLAAWRKKMEVEWTEKEDEIILRAWVDGKSEDDIAHSLRFEGKYQCDIRQRFKHLYREKGPMYRRLMGMEESRTLPHALDKALGKKKYAWM</sequence>
<gene>
    <name evidence="1" type="ORF">N0V87_001588</name>
</gene>
<dbReference type="Proteomes" id="UP001140562">
    <property type="component" value="Unassembled WGS sequence"/>
</dbReference>
<dbReference type="EMBL" id="JAPEUV010000010">
    <property type="protein sequence ID" value="KAJ4341573.1"/>
    <property type="molecule type" value="Genomic_DNA"/>
</dbReference>
<evidence type="ECO:0000313" key="2">
    <source>
        <dbReference type="Proteomes" id="UP001140562"/>
    </source>
</evidence>
<evidence type="ECO:0000313" key="1">
    <source>
        <dbReference type="EMBL" id="KAJ4341573.1"/>
    </source>
</evidence>
<accession>A0A9W9C311</accession>
<organism evidence="1 2">
    <name type="scientific">Didymella glomerata</name>
    <dbReference type="NCBI Taxonomy" id="749621"/>
    <lineage>
        <taxon>Eukaryota</taxon>
        <taxon>Fungi</taxon>
        <taxon>Dikarya</taxon>
        <taxon>Ascomycota</taxon>
        <taxon>Pezizomycotina</taxon>
        <taxon>Dothideomycetes</taxon>
        <taxon>Pleosporomycetidae</taxon>
        <taxon>Pleosporales</taxon>
        <taxon>Pleosporineae</taxon>
        <taxon>Didymellaceae</taxon>
        <taxon>Didymella</taxon>
    </lineage>
</organism>
<protein>
    <recommendedName>
        <fullName evidence="3">Myb-like domain-containing protein</fullName>
    </recommendedName>
</protein>
<dbReference type="AlphaFoldDB" id="A0A9W9C311"/>
<keyword evidence="2" id="KW-1185">Reference proteome</keyword>
<dbReference type="OrthoDB" id="3729788at2759"/>